<protein>
    <submittedName>
        <fullName evidence="1">Uncharacterized protein</fullName>
    </submittedName>
</protein>
<name>A0AAV9QUR9_9TELE</name>
<dbReference type="EMBL" id="JAHHUM010002889">
    <property type="protein sequence ID" value="KAK5600381.1"/>
    <property type="molecule type" value="Genomic_DNA"/>
</dbReference>
<proteinExistence type="predicted"/>
<sequence length="112" mass="12541">MFSALAARRHVDCIQNLEMEIRKLVSEKEKLLGERNQLQVCMSELWQNLSFLSQQVCREVQSSQTPPASATIDLTSDSPLSCLDQDSVKARCAESWQGGVGEKNSKAKRGRE</sequence>
<keyword evidence="2" id="KW-1185">Reference proteome</keyword>
<comment type="caution">
    <text evidence="1">The sequence shown here is derived from an EMBL/GenBank/DDBJ whole genome shotgun (WGS) entry which is preliminary data.</text>
</comment>
<evidence type="ECO:0000313" key="1">
    <source>
        <dbReference type="EMBL" id="KAK5600381.1"/>
    </source>
</evidence>
<evidence type="ECO:0000313" key="2">
    <source>
        <dbReference type="Proteomes" id="UP001311232"/>
    </source>
</evidence>
<organism evidence="1 2">
    <name type="scientific">Crenichthys baileyi</name>
    <name type="common">White River springfish</name>
    <dbReference type="NCBI Taxonomy" id="28760"/>
    <lineage>
        <taxon>Eukaryota</taxon>
        <taxon>Metazoa</taxon>
        <taxon>Chordata</taxon>
        <taxon>Craniata</taxon>
        <taxon>Vertebrata</taxon>
        <taxon>Euteleostomi</taxon>
        <taxon>Actinopterygii</taxon>
        <taxon>Neopterygii</taxon>
        <taxon>Teleostei</taxon>
        <taxon>Neoteleostei</taxon>
        <taxon>Acanthomorphata</taxon>
        <taxon>Ovalentaria</taxon>
        <taxon>Atherinomorphae</taxon>
        <taxon>Cyprinodontiformes</taxon>
        <taxon>Goodeidae</taxon>
        <taxon>Crenichthys</taxon>
    </lineage>
</organism>
<dbReference type="AlphaFoldDB" id="A0AAV9QUR9"/>
<accession>A0AAV9QUR9</accession>
<dbReference type="Proteomes" id="UP001311232">
    <property type="component" value="Unassembled WGS sequence"/>
</dbReference>
<gene>
    <name evidence="1" type="ORF">CRENBAI_025265</name>
</gene>
<reference evidence="1 2" key="1">
    <citation type="submission" date="2021-06" db="EMBL/GenBank/DDBJ databases">
        <authorList>
            <person name="Palmer J.M."/>
        </authorList>
    </citation>
    <scope>NUCLEOTIDE SEQUENCE [LARGE SCALE GENOMIC DNA]</scope>
    <source>
        <strain evidence="1 2">MEX-2019</strain>
        <tissue evidence="1">Muscle</tissue>
    </source>
</reference>